<protein>
    <submittedName>
        <fullName evidence="1">Uncharacterized protein</fullName>
    </submittedName>
</protein>
<organism evidence="1 2">
    <name type="scientific">Thanatephorus cucumeris (strain AG1-IB / isolate 7/3/14)</name>
    <name type="common">Lettuce bottom rot fungus</name>
    <name type="synonym">Rhizoctonia solani</name>
    <dbReference type="NCBI Taxonomy" id="1108050"/>
    <lineage>
        <taxon>Eukaryota</taxon>
        <taxon>Fungi</taxon>
        <taxon>Dikarya</taxon>
        <taxon>Basidiomycota</taxon>
        <taxon>Agaricomycotina</taxon>
        <taxon>Agaricomycetes</taxon>
        <taxon>Cantharellales</taxon>
        <taxon>Ceratobasidiaceae</taxon>
        <taxon>Rhizoctonia</taxon>
        <taxon>Rhizoctonia solani AG-1</taxon>
    </lineage>
</organism>
<sequence>MAQREATWWGGTLKMGREVYKQVISFIGSFCTKVELEVTGTNHEILKNGLPETVDFSTVYSQIDATGMCL</sequence>
<proteinExistence type="predicted"/>
<dbReference type="EMBL" id="LN679176">
    <property type="protein sequence ID" value="CEL63011.1"/>
    <property type="molecule type" value="Genomic_DNA"/>
</dbReference>
<reference evidence="1 2" key="1">
    <citation type="submission" date="2014-11" db="EMBL/GenBank/DDBJ databases">
        <authorList>
            <person name="Wibberg Daniel"/>
        </authorList>
    </citation>
    <scope>NUCLEOTIDE SEQUENCE [LARGE SCALE GENOMIC DNA]</scope>
    <source>
        <strain evidence="1">Rhizoctonia solani AG1-IB 7/3/14</strain>
    </source>
</reference>
<name>A0A0B7FYJ1_THACB</name>
<evidence type="ECO:0000313" key="2">
    <source>
        <dbReference type="Proteomes" id="UP000059188"/>
    </source>
</evidence>
<accession>A0A0B7FYJ1</accession>
<evidence type="ECO:0000313" key="1">
    <source>
        <dbReference type="EMBL" id="CEL63011.1"/>
    </source>
</evidence>
<gene>
    <name evidence="1" type="ORF">RSOLAG1IB_10650</name>
</gene>
<dbReference type="Proteomes" id="UP000059188">
    <property type="component" value="Unassembled WGS sequence"/>
</dbReference>
<keyword evidence="2" id="KW-1185">Reference proteome</keyword>
<dbReference type="AlphaFoldDB" id="A0A0B7FYJ1"/>